<reference evidence="2 3" key="1">
    <citation type="journal article" date="2019" name="Sci. Rep.">
        <title>Orb-weaving spider Araneus ventricosus genome elucidates the spidroin gene catalogue.</title>
        <authorList>
            <person name="Kono N."/>
            <person name="Nakamura H."/>
            <person name="Ohtoshi R."/>
            <person name="Moran D.A.P."/>
            <person name="Shinohara A."/>
            <person name="Yoshida Y."/>
            <person name="Fujiwara M."/>
            <person name="Mori M."/>
            <person name="Tomita M."/>
            <person name="Arakawa K."/>
        </authorList>
    </citation>
    <scope>NUCLEOTIDE SEQUENCE [LARGE SCALE GENOMIC DNA]</scope>
</reference>
<accession>A0A4Y2IQL6</accession>
<dbReference type="AlphaFoldDB" id="A0A4Y2IQL6"/>
<protein>
    <submittedName>
        <fullName evidence="2">Uncharacterized protein</fullName>
    </submittedName>
</protein>
<dbReference type="EMBL" id="BGPR01002812">
    <property type="protein sequence ID" value="GBM79256.1"/>
    <property type="molecule type" value="Genomic_DNA"/>
</dbReference>
<dbReference type="Proteomes" id="UP000499080">
    <property type="component" value="Unassembled WGS sequence"/>
</dbReference>
<evidence type="ECO:0000313" key="2">
    <source>
        <dbReference type="EMBL" id="GBM79256.1"/>
    </source>
</evidence>
<keyword evidence="3" id="KW-1185">Reference proteome</keyword>
<feature type="compositionally biased region" description="Polar residues" evidence="1">
    <location>
        <begin position="35"/>
        <end position="51"/>
    </location>
</feature>
<comment type="caution">
    <text evidence="2">The sequence shown here is derived from an EMBL/GenBank/DDBJ whole genome shotgun (WGS) entry which is preliminary data.</text>
</comment>
<organism evidence="2 3">
    <name type="scientific">Araneus ventricosus</name>
    <name type="common">Orbweaver spider</name>
    <name type="synonym">Epeira ventricosa</name>
    <dbReference type="NCBI Taxonomy" id="182803"/>
    <lineage>
        <taxon>Eukaryota</taxon>
        <taxon>Metazoa</taxon>
        <taxon>Ecdysozoa</taxon>
        <taxon>Arthropoda</taxon>
        <taxon>Chelicerata</taxon>
        <taxon>Arachnida</taxon>
        <taxon>Araneae</taxon>
        <taxon>Araneomorphae</taxon>
        <taxon>Entelegynae</taxon>
        <taxon>Araneoidea</taxon>
        <taxon>Araneidae</taxon>
        <taxon>Araneus</taxon>
    </lineage>
</organism>
<sequence>MMRMKRKEEERLRKLLSHPLCGPTIARQIKISPSWHPQENSDGESSGVKSKQTQERLVKEENSRKCCILQEEFNGLLLIDAFFNIYSNIDSQELRLGMFISLKL</sequence>
<gene>
    <name evidence="2" type="ORF">AVEN_238872_1</name>
</gene>
<feature type="region of interest" description="Disordered" evidence="1">
    <location>
        <begin position="30"/>
        <end position="57"/>
    </location>
</feature>
<name>A0A4Y2IQL6_ARAVE</name>
<proteinExistence type="predicted"/>
<evidence type="ECO:0000256" key="1">
    <source>
        <dbReference type="SAM" id="MobiDB-lite"/>
    </source>
</evidence>
<evidence type="ECO:0000313" key="3">
    <source>
        <dbReference type="Proteomes" id="UP000499080"/>
    </source>
</evidence>